<name>A0A2I0TZT6_LIMLA</name>
<sequence length="157" mass="17752">MQRQWLRSCVEVKVTTETVLLTPRCSPERKNRRDALDPKPPFPESPRNPLSSNPASRLRRSFCTHLRGSAVRLVTSLNSSAGKLEFRLSILAEERSDMVAVKYGTEDLTGVPKHIPEWFASPPLRMPQFISVAKLTENTLESGSDSQQGLRWELPRP</sequence>
<dbReference type="AlphaFoldDB" id="A0A2I0TZT6"/>
<keyword evidence="3" id="KW-1185">Reference proteome</keyword>
<evidence type="ECO:0000313" key="2">
    <source>
        <dbReference type="EMBL" id="PKU39334.1"/>
    </source>
</evidence>
<dbReference type="Proteomes" id="UP000233556">
    <property type="component" value="Unassembled WGS sequence"/>
</dbReference>
<protein>
    <submittedName>
        <fullName evidence="2">Uncharacterized protein</fullName>
    </submittedName>
</protein>
<gene>
    <name evidence="2" type="ORF">llap_10360</name>
</gene>
<accession>A0A2I0TZT6</accession>
<proteinExistence type="predicted"/>
<evidence type="ECO:0000313" key="3">
    <source>
        <dbReference type="Proteomes" id="UP000233556"/>
    </source>
</evidence>
<dbReference type="EMBL" id="KZ506514">
    <property type="protein sequence ID" value="PKU39334.1"/>
    <property type="molecule type" value="Genomic_DNA"/>
</dbReference>
<organism evidence="2 3">
    <name type="scientific">Limosa lapponica baueri</name>
    <dbReference type="NCBI Taxonomy" id="1758121"/>
    <lineage>
        <taxon>Eukaryota</taxon>
        <taxon>Metazoa</taxon>
        <taxon>Chordata</taxon>
        <taxon>Craniata</taxon>
        <taxon>Vertebrata</taxon>
        <taxon>Euteleostomi</taxon>
        <taxon>Archelosauria</taxon>
        <taxon>Archosauria</taxon>
        <taxon>Dinosauria</taxon>
        <taxon>Saurischia</taxon>
        <taxon>Theropoda</taxon>
        <taxon>Coelurosauria</taxon>
        <taxon>Aves</taxon>
        <taxon>Neognathae</taxon>
        <taxon>Neoaves</taxon>
        <taxon>Charadriiformes</taxon>
        <taxon>Scolopacidae</taxon>
        <taxon>Limosa</taxon>
    </lineage>
</organism>
<reference evidence="3" key="2">
    <citation type="submission" date="2017-12" db="EMBL/GenBank/DDBJ databases">
        <title>Genome sequence of the Bar-tailed Godwit (Limosa lapponica baueri).</title>
        <authorList>
            <person name="Lima N.C.B."/>
            <person name="Parody-Merino A.M."/>
            <person name="Battley P.F."/>
            <person name="Fidler A.E."/>
            <person name="Prosdocimi F."/>
        </authorList>
    </citation>
    <scope>NUCLEOTIDE SEQUENCE [LARGE SCALE GENOMIC DNA]</scope>
</reference>
<feature type="region of interest" description="Disordered" evidence="1">
    <location>
        <begin position="25"/>
        <end position="56"/>
    </location>
</feature>
<evidence type="ECO:0000256" key="1">
    <source>
        <dbReference type="SAM" id="MobiDB-lite"/>
    </source>
</evidence>
<feature type="compositionally biased region" description="Basic and acidic residues" evidence="1">
    <location>
        <begin position="26"/>
        <end position="37"/>
    </location>
</feature>
<reference evidence="3" key="1">
    <citation type="submission" date="2017-11" db="EMBL/GenBank/DDBJ databases">
        <authorList>
            <person name="Lima N.C."/>
            <person name="Parody-Merino A.M."/>
            <person name="Battley P.F."/>
            <person name="Fidler A.E."/>
            <person name="Prosdocimi F."/>
        </authorList>
    </citation>
    <scope>NUCLEOTIDE SEQUENCE [LARGE SCALE GENOMIC DNA]</scope>
</reference>